<organism evidence="2 3">
    <name type="scientific">Conidiobolus coronatus (strain ATCC 28846 / CBS 209.66 / NRRL 28638)</name>
    <name type="common">Delacroixia coronata</name>
    <dbReference type="NCBI Taxonomy" id="796925"/>
    <lineage>
        <taxon>Eukaryota</taxon>
        <taxon>Fungi</taxon>
        <taxon>Fungi incertae sedis</taxon>
        <taxon>Zoopagomycota</taxon>
        <taxon>Entomophthoromycotina</taxon>
        <taxon>Entomophthoromycetes</taxon>
        <taxon>Entomophthorales</taxon>
        <taxon>Ancylistaceae</taxon>
        <taxon>Conidiobolus</taxon>
    </lineage>
</organism>
<accession>A0A137P8J2</accession>
<proteinExistence type="predicted"/>
<evidence type="ECO:0000256" key="1">
    <source>
        <dbReference type="SAM" id="MobiDB-lite"/>
    </source>
</evidence>
<dbReference type="AlphaFoldDB" id="A0A137P8J2"/>
<sequence length="61" mass="6133">MPPMARAAAPPFSHSTPATTGNSPGTASPPSGMSTPGGPPTAGRRGGRKALKNRYVDVMNN</sequence>
<feature type="compositionally biased region" description="Low complexity" evidence="1">
    <location>
        <begin position="23"/>
        <end position="36"/>
    </location>
</feature>
<evidence type="ECO:0000313" key="3">
    <source>
        <dbReference type="Proteomes" id="UP000070444"/>
    </source>
</evidence>
<evidence type="ECO:0000313" key="2">
    <source>
        <dbReference type="EMBL" id="KXN71325.1"/>
    </source>
</evidence>
<gene>
    <name evidence="2" type="ORF">CONCODRAFT_150679</name>
</gene>
<reference evidence="2 3" key="1">
    <citation type="journal article" date="2015" name="Genome Biol. Evol.">
        <title>Phylogenomic analyses indicate that early fungi evolved digesting cell walls of algal ancestors of land plants.</title>
        <authorList>
            <person name="Chang Y."/>
            <person name="Wang S."/>
            <person name="Sekimoto S."/>
            <person name="Aerts A.L."/>
            <person name="Choi C."/>
            <person name="Clum A."/>
            <person name="LaButti K.M."/>
            <person name="Lindquist E.A."/>
            <person name="Yee Ngan C."/>
            <person name="Ohm R.A."/>
            <person name="Salamov A.A."/>
            <person name="Grigoriev I.V."/>
            <person name="Spatafora J.W."/>
            <person name="Berbee M.L."/>
        </authorList>
    </citation>
    <scope>NUCLEOTIDE SEQUENCE [LARGE SCALE GENOMIC DNA]</scope>
    <source>
        <strain evidence="2 3">NRRL 28638</strain>
    </source>
</reference>
<feature type="region of interest" description="Disordered" evidence="1">
    <location>
        <begin position="1"/>
        <end position="61"/>
    </location>
</feature>
<keyword evidence="3" id="KW-1185">Reference proteome</keyword>
<feature type="compositionally biased region" description="Low complexity" evidence="1">
    <location>
        <begin position="1"/>
        <end position="11"/>
    </location>
</feature>
<name>A0A137P8J2_CONC2</name>
<dbReference type="Proteomes" id="UP000070444">
    <property type="component" value="Unassembled WGS sequence"/>
</dbReference>
<feature type="compositionally biased region" description="Polar residues" evidence="1">
    <location>
        <begin position="13"/>
        <end position="22"/>
    </location>
</feature>
<dbReference type="EMBL" id="KQ964477">
    <property type="protein sequence ID" value="KXN71325.1"/>
    <property type="molecule type" value="Genomic_DNA"/>
</dbReference>
<protein>
    <submittedName>
        <fullName evidence="2">Uncharacterized protein</fullName>
    </submittedName>
</protein>